<keyword evidence="3" id="KW-1185">Reference proteome</keyword>
<name>A0A2W2E0K3_9ACTN</name>
<dbReference type="GO" id="GO:0019316">
    <property type="term" value="P:D-allose catabolic process"/>
    <property type="evidence" value="ECO:0007669"/>
    <property type="project" value="TreeGrafter"/>
</dbReference>
<dbReference type="Proteomes" id="UP000249304">
    <property type="component" value="Unassembled WGS sequence"/>
</dbReference>
<gene>
    <name evidence="2" type="ORF">C1J01_17810</name>
</gene>
<keyword evidence="2" id="KW-0413">Isomerase</keyword>
<organism evidence="2 3">
    <name type="scientific">Nonomuraea aridisoli</name>
    <dbReference type="NCBI Taxonomy" id="2070368"/>
    <lineage>
        <taxon>Bacteria</taxon>
        <taxon>Bacillati</taxon>
        <taxon>Actinomycetota</taxon>
        <taxon>Actinomycetes</taxon>
        <taxon>Streptosporangiales</taxon>
        <taxon>Streptosporangiaceae</taxon>
        <taxon>Nonomuraea</taxon>
    </lineage>
</organism>
<dbReference type="InterPro" id="IPR003500">
    <property type="entry name" value="RpiB_LacA_LacB"/>
</dbReference>
<dbReference type="PANTHER" id="PTHR30345:SF0">
    <property type="entry name" value="DNA DAMAGE-REPAIR_TOLERATION PROTEIN DRT102"/>
    <property type="match status" value="1"/>
</dbReference>
<protein>
    <submittedName>
        <fullName evidence="2">Ribose-5-phosphate isomerase</fullName>
    </submittedName>
</protein>
<dbReference type="PIRSF" id="PIRSF005384">
    <property type="entry name" value="RpiB_LacA_B"/>
    <property type="match status" value="1"/>
</dbReference>
<evidence type="ECO:0000256" key="1">
    <source>
        <dbReference type="ARBA" id="ARBA00008754"/>
    </source>
</evidence>
<dbReference type="SUPFAM" id="SSF89623">
    <property type="entry name" value="Ribose/Galactose isomerase RpiB/AlsB"/>
    <property type="match status" value="1"/>
</dbReference>
<reference evidence="2 3" key="1">
    <citation type="submission" date="2018-01" db="EMBL/GenBank/DDBJ databases">
        <title>Draft genome sequence of Nonomuraea sp. KC333.</title>
        <authorList>
            <person name="Sahin N."/>
            <person name="Saygin H."/>
            <person name="Ay H."/>
        </authorList>
    </citation>
    <scope>NUCLEOTIDE SEQUENCE [LARGE SCALE GENOMIC DNA]</scope>
    <source>
        <strain evidence="2 3">KC333</strain>
    </source>
</reference>
<evidence type="ECO:0000313" key="2">
    <source>
        <dbReference type="EMBL" id="PZG17492.1"/>
    </source>
</evidence>
<dbReference type="NCBIfam" id="TIGR00689">
    <property type="entry name" value="rpiB_lacA_lacB"/>
    <property type="match status" value="1"/>
</dbReference>
<dbReference type="GO" id="GO:0004751">
    <property type="term" value="F:ribose-5-phosphate isomerase activity"/>
    <property type="evidence" value="ECO:0007669"/>
    <property type="project" value="TreeGrafter"/>
</dbReference>
<comment type="similarity">
    <text evidence="1">Belongs to the LacAB/RpiB family.</text>
</comment>
<sequence>MRIAIAADHHGLALKARLIARLTAQGHELDDRGAHAGGVTVDYPPLCADVCGRVADGRADRAIVVGGSGMGELIACNKIRGIRAGLCHDVFTTEISRAHNDANVIVIGAKVIGPETAEELVDLWLSTPFKGGRHQERLDQIAMLERGDPPA</sequence>
<dbReference type="NCBIfam" id="NF004051">
    <property type="entry name" value="PRK05571.1"/>
    <property type="match status" value="1"/>
</dbReference>
<dbReference type="Gene3D" id="3.40.1400.10">
    <property type="entry name" value="Sugar-phosphate isomerase, RpiB/LacA/LacB"/>
    <property type="match status" value="1"/>
</dbReference>
<dbReference type="InterPro" id="IPR036569">
    <property type="entry name" value="RpiB_LacA_LacB_sf"/>
</dbReference>
<accession>A0A2W2E0K3</accession>
<dbReference type="EMBL" id="POUD01000066">
    <property type="protein sequence ID" value="PZG17492.1"/>
    <property type="molecule type" value="Genomic_DNA"/>
</dbReference>
<comment type="caution">
    <text evidence="2">The sequence shown here is derived from an EMBL/GenBank/DDBJ whole genome shotgun (WGS) entry which is preliminary data.</text>
</comment>
<dbReference type="GO" id="GO:0009052">
    <property type="term" value="P:pentose-phosphate shunt, non-oxidative branch"/>
    <property type="evidence" value="ECO:0007669"/>
    <property type="project" value="TreeGrafter"/>
</dbReference>
<evidence type="ECO:0000313" key="3">
    <source>
        <dbReference type="Proteomes" id="UP000249304"/>
    </source>
</evidence>
<proteinExistence type="inferred from homology"/>
<dbReference type="OrthoDB" id="1778624at2"/>
<dbReference type="Pfam" id="PF02502">
    <property type="entry name" value="LacAB_rpiB"/>
    <property type="match status" value="1"/>
</dbReference>
<dbReference type="PANTHER" id="PTHR30345">
    <property type="entry name" value="RIBOSE-5-PHOSPHATE ISOMERASE B"/>
    <property type="match status" value="1"/>
</dbReference>
<dbReference type="AlphaFoldDB" id="A0A2W2E0K3"/>